<feature type="transmembrane region" description="Helical" evidence="2">
    <location>
        <begin position="251"/>
        <end position="271"/>
    </location>
</feature>
<dbReference type="AlphaFoldDB" id="A0A5N5QS86"/>
<protein>
    <recommendedName>
        <fullName evidence="5">Transmembrane protein</fullName>
    </recommendedName>
</protein>
<dbReference type="Proteomes" id="UP000383932">
    <property type="component" value="Unassembled WGS sequence"/>
</dbReference>
<keyword evidence="2" id="KW-0812">Transmembrane</keyword>
<keyword evidence="2" id="KW-1133">Transmembrane helix</keyword>
<gene>
    <name evidence="3" type="ORF">CTheo_2424</name>
</gene>
<feature type="region of interest" description="Disordered" evidence="1">
    <location>
        <begin position="418"/>
        <end position="459"/>
    </location>
</feature>
<feature type="transmembrane region" description="Helical" evidence="2">
    <location>
        <begin position="150"/>
        <end position="170"/>
    </location>
</feature>
<evidence type="ECO:0008006" key="5">
    <source>
        <dbReference type="Google" id="ProtNLM"/>
    </source>
</evidence>
<reference evidence="3 4" key="1">
    <citation type="journal article" date="2019" name="Fungal Biol. Biotechnol.">
        <title>Draft genome sequence of fastidious pathogen Ceratobasidium theobromae, which causes vascular-streak dieback in Theobroma cacao.</title>
        <authorList>
            <person name="Ali S.S."/>
            <person name="Asman A."/>
            <person name="Shao J."/>
            <person name="Firmansyah A.P."/>
            <person name="Susilo A.W."/>
            <person name="Rosmana A."/>
            <person name="McMahon P."/>
            <person name="Junaid M."/>
            <person name="Guest D."/>
            <person name="Kheng T.Y."/>
            <person name="Meinhardt L.W."/>
            <person name="Bailey B.A."/>
        </authorList>
    </citation>
    <scope>NUCLEOTIDE SEQUENCE [LARGE SCALE GENOMIC DNA]</scope>
    <source>
        <strain evidence="3 4">CT2</strain>
    </source>
</reference>
<feature type="transmembrane region" description="Helical" evidence="2">
    <location>
        <begin position="182"/>
        <end position="205"/>
    </location>
</feature>
<feature type="region of interest" description="Disordered" evidence="1">
    <location>
        <begin position="338"/>
        <end position="395"/>
    </location>
</feature>
<keyword evidence="2" id="KW-0472">Membrane</keyword>
<name>A0A5N5QS86_9AGAM</name>
<feature type="compositionally biased region" description="Low complexity" evidence="1">
    <location>
        <begin position="367"/>
        <end position="395"/>
    </location>
</feature>
<evidence type="ECO:0000256" key="1">
    <source>
        <dbReference type="SAM" id="MobiDB-lite"/>
    </source>
</evidence>
<feature type="region of interest" description="Disordered" evidence="1">
    <location>
        <begin position="291"/>
        <end position="310"/>
    </location>
</feature>
<accession>A0A5N5QS86</accession>
<feature type="compositionally biased region" description="Basic and acidic residues" evidence="1">
    <location>
        <begin position="430"/>
        <end position="441"/>
    </location>
</feature>
<dbReference type="EMBL" id="SSOP01000025">
    <property type="protein sequence ID" value="KAB5594087.1"/>
    <property type="molecule type" value="Genomic_DNA"/>
</dbReference>
<comment type="caution">
    <text evidence="3">The sequence shown here is derived from an EMBL/GenBank/DDBJ whole genome shotgun (WGS) entry which is preliminary data.</text>
</comment>
<organism evidence="3 4">
    <name type="scientific">Ceratobasidium theobromae</name>
    <dbReference type="NCBI Taxonomy" id="1582974"/>
    <lineage>
        <taxon>Eukaryota</taxon>
        <taxon>Fungi</taxon>
        <taxon>Dikarya</taxon>
        <taxon>Basidiomycota</taxon>
        <taxon>Agaricomycotina</taxon>
        <taxon>Agaricomycetes</taxon>
        <taxon>Cantharellales</taxon>
        <taxon>Ceratobasidiaceae</taxon>
        <taxon>Ceratobasidium</taxon>
    </lineage>
</organism>
<evidence type="ECO:0000313" key="4">
    <source>
        <dbReference type="Proteomes" id="UP000383932"/>
    </source>
</evidence>
<keyword evidence="4" id="KW-1185">Reference proteome</keyword>
<dbReference type="OrthoDB" id="3210850at2759"/>
<dbReference type="PANTHER" id="PTHR38848">
    <property type="entry name" value="G-PROTEIN COUPLED RECEPTORS FAMILY 3 PROFILE DOMAIN-CONTAINING PROTEIN"/>
    <property type="match status" value="1"/>
</dbReference>
<dbReference type="PANTHER" id="PTHR38848:SF3">
    <property type="entry name" value="G-PROTEIN COUPLED RECEPTORS FAMILY 3 PROFILE DOMAIN-CONTAINING PROTEIN"/>
    <property type="match status" value="1"/>
</dbReference>
<proteinExistence type="predicted"/>
<evidence type="ECO:0000256" key="2">
    <source>
        <dbReference type="SAM" id="Phobius"/>
    </source>
</evidence>
<evidence type="ECO:0000313" key="3">
    <source>
        <dbReference type="EMBL" id="KAB5594087.1"/>
    </source>
</evidence>
<sequence length="459" mass="50515">MSVVPPPGTEMAFVPMTVFPNGGRQSAFVMHENTLGDDPHARLINPRILYRDSGQDRLGVVNDGLEVALLAAMLCDAHTYYILVICFWSGHPHTWSRNVFLVHGVLRRRVPVALQISRNVELGWTNMDRNYIGPGRLGCDFTTTFAFTDIRSLPCCHAAVLMIIGRIAYFRSDMTCVIGLKAFSSLSLLSYDLCINVFLNGLFLWPLLRSRLINPRLRAVARRTLFAAAAALTTSIVNIVVLTVMKGQLGWVCLGSCGTDVTLNAMVIFWATSPIPDPIPASQSLRIPVTLPTQTKPPSEEAPTSTTAMTSPVVFAPPAAYMTRASLSNSPSRKLLEVMHQQTAPEERSLRQSTSFTELPSFPSPSSPIGGTSNPSTSVQAPSSRSQGSSRGPIQSIRRMLGISSKEEKDTMIRVSVMTQHDTEAQVELDDVREGEGGSRQEDDESFDHERPRNAWYHQ</sequence>
<feature type="transmembrane region" description="Helical" evidence="2">
    <location>
        <begin position="225"/>
        <end position="244"/>
    </location>
</feature>